<feature type="region of interest" description="Disordered" evidence="1">
    <location>
        <begin position="284"/>
        <end position="351"/>
    </location>
</feature>
<name>U4L5C9_PYROM</name>
<organism evidence="2 3">
    <name type="scientific">Pyronema omphalodes (strain CBS 100304)</name>
    <name type="common">Pyronema confluens</name>
    <dbReference type="NCBI Taxonomy" id="1076935"/>
    <lineage>
        <taxon>Eukaryota</taxon>
        <taxon>Fungi</taxon>
        <taxon>Dikarya</taxon>
        <taxon>Ascomycota</taxon>
        <taxon>Pezizomycotina</taxon>
        <taxon>Pezizomycetes</taxon>
        <taxon>Pezizales</taxon>
        <taxon>Pyronemataceae</taxon>
        <taxon>Pyronema</taxon>
    </lineage>
</organism>
<feature type="compositionally biased region" description="Pro residues" evidence="1">
    <location>
        <begin position="425"/>
        <end position="437"/>
    </location>
</feature>
<evidence type="ECO:0000313" key="2">
    <source>
        <dbReference type="EMBL" id="CCX05255.1"/>
    </source>
</evidence>
<gene>
    <name evidence="2" type="ORF">PCON_04842</name>
</gene>
<feature type="region of interest" description="Disordered" evidence="1">
    <location>
        <begin position="423"/>
        <end position="503"/>
    </location>
</feature>
<feature type="compositionally biased region" description="Low complexity" evidence="1">
    <location>
        <begin position="32"/>
        <end position="48"/>
    </location>
</feature>
<dbReference type="OMA" id="DICTSKK"/>
<evidence type="ECO:0000256" key="1">
    <source>
        <dbReference type="SAM" id="MobiDB-lite"/>
    </source>
</evidence>
<feature type="compositionally biased region" description="Basic and acidic residues" evidence="1">
    <location>
        <begin position="325"/>
        <end position="335"/>
    </location>
</feature>
<accession>U4L5C9</accession>
<sequence>MEGWLQVPPSSERNLIGRAQWKPRFVRFTNCTGTRSSVSTGSSTRPTTAGSINLSSSASVSGAVSGPPKQNLGLASLERSQSTHQVSALASAAATSTSSQSDRNDSWTLSIYKAKTDTEPTARYPIHKIASVYIGDICTSKKKSLAVTTLVINLRSDPPSSSSRTFRRRSNEPALPAKEKNHGLQTLLFRPHGDDSAVLTRWVNEIQDRLLAPSARIVPMEESPREPREPREVTTRESRNELYERRETYDRRERFERFAPKHLDLDSLDKPSIFLVNGEPNSAFLSPSIRSKNSNLSSIDSSDDRSSMISSSPSTDRPQSAMSEHLFRTRQHSEDASASATPVTSSPYRGRDDRYAVYERNGSIDTSHRDGRIYPDHTPLSHLAGRRETILDRFFSTAPPSPGGKMSSIARLEALLVDHERTGAPLPPLPLTSPPPLQTAITGTPRRIPSPTQRALEFVSSARRDTDSDEAAENSTSYTTLPTISAERDDSDNDTLSSSGSYDDDHLEEEFVVGQKKLGQGKRHSLAIASLATLGERLKPRELAVRRRGSCGDLQEEEEEGRRLSSDGRLAAGDALRVTGVSERLSNEGLRGNGRLGENLRGDGLFREFSF</sequence>
<proteinExistence type="predicted"/>
<feature type="region of interest" description="Disordered" evidence="1">
    <location>
        <begin position="219"/>
        <end position="245"/>
    </location>
</feature>
<feature type="compositionally biased region" description="Low complexity" evidence="1">
    <location>
        <begin position="291"/>
        <end position="300"/>
    </location>
</feature>
<dbReference type="eggNOG" id="ENOG502SFQA">
    <property type="taxonomic scope" value="Eukaryota"/>
</dbReference>
<feature type="region of interest" description="Disordered" evidence="1">
    <location>
        <begin position="32"/>
        <end position="72"/>
    </location>
</feature>
<dbReference type="AlphaFoldDB" id="U4L5C9"/>
<feature type="compositionally biased region" description="Low complexity" evidence="1">
    <location>
        <begin position="307"/>
        <end position="316"/>
    </location>
</feature>
<feature type="compositionally biased region" description="Low complexity" evidence="1">
    <location>
        <begin position="336"/>
        <end position="347"/>
    </location>
</feature>
<dbReference type="OrthoDB" id="5379885at2759"/>
<feature type="compositionally biased region" description="Polar residues" evidence="1">
    <location>
        <begin position="473"/>
        <end position="483"/>
    </location>
</feature>
<dbReference type="Proteomes" id="UP000018144">
    <property type="component" value="Unassembled WGS sequence"/>
</dbReference>
<dbReference type="EMBL" id="HF935243">
    <property type="protein sequence ID" value="CCX05255.1"/>
    <property type="molecule type" value="Genomic_DNA"/>
</dbReference>
<feature type="compositionally biased region" description="Low complexity" evidence="1">
    <location>
        <begin position="55"/>
        <end position="68"/>
    </location>
</feature>
<feature type="compositionally biased region" description="Basic and acidic residues" evidence="1">
    <location>
        <begin position="222"/>
        <end position="245"/>
    </location>
</feature>
<feature type="region of interest" description="Disordered" evidence="1">
    <location>
        <begin position="156"/>
        <end position="180"/>
    </location>
</feature>
<reference evidence="2 3" key="1">
    <citation type="journal article" date="2013" name="PLoS Genet.">
        <title>The genome and development-dependent transcriptomes of Pyronema confluens: a window into fungal evolution.</title>
        <authorList>
            <person name="Traeger S."/>
            <person name="Altegoer F."/>
            <person name="Freitag M."/>
            <person name="Gabaldon T."/>
            <person name="Kempken F."/>
            <person name="Kumar A."/>
            <person name="Marcet-Houben M."/>
            <person name="Poggeler S."/>
            <person name="Stajich J.E."/>
            <person name="Nowrousian M."/>
        </authorList>
    </citation>
    <scope>NUCLEOTIDE SEQUENCE [LARGE SCALE GENOMIC DNA]</scope>
    <source>
        <strain evidence="3">CBS 100304</strain>
        <tissue evidence="2">Vegetative mycelium</tissue>
    </source>
</reference>
<keyword evidence="3" id="KW-1185">Reference proteome</keyword>
<protein>
    <submittedName>
        <fullName evidence="2">Uncharacterized protein</fullName>
    </submittedName>
</protein>
<evidence type="ECO:0000313" key="3">
    <source>
        <dbReference type="Proteomes" id="UP000018144"/>
    </source>
</evidence>